<dbReference type="InterPro" id="IPR020846">
    <property type="entry name" value="MFS_dom"/>
</dbReference>
<protein>
    <submittedName>
        <fullName evidence="9">Putative transporter SVOPL</fullName>
    </submittedName>
</protein>
<dbReference type="GO" id="GO:0005892">
    <property type="term" value="C:acetylcholine-gated channel complex"/>
    <property type="evidence" value="ECO:0007669"/>
    <property type="project" value="InterPro"/>
</dbReference>
<feature type="transmembrane region" description="Helical" evidence="7">
    <location>
        <begin position="741"/>
        <end position="763"/>
    </location>
</feature>
<reference evidence="9" key="1">
    <citation type="journal article" date="2011" name="Genome Biol.">
        <title>The draft genome of the carcinogenic human liver fluke Clonorchis sinensis.</title>
        <authorList>
            <person name="Wang X."/>
            <person name="Chen W."/>
            <person name="Huang Y."/>
            <person name="Sun J."/>
            <person name="Men J."/>
            <person name="Liu H."/>
            <person name="Luo F."/>
            <person name="Guo L."/>
            <person name="Lv X."/>
            <person name="Deng C."/>
            <person name="Zhou C."/>
            <person name="Fan Y."/>
            <person name="Li X."/>
            <person name="Huang L."/>
            <person name="Hu Y."/>
            <person name="Liang C."/>
            <person name="Hu X."/>
            <person name="Xu J."/>
            <person name="Yu X."/>
        </authorList>
    </citation>
    <scope>NUCLEOTIDE SEQUENCE [LARGE SCALE GENOMIC DNA]</scope>
    <source>
        <strain evidence="9">Henan</strain>
    </source>
</reference>
<feature type="transmembrane region" description="Helical" evidence="7">
    <location>
        <begin position="881"/>
        <end position="902"/>
    </location>
</feature>
<feature type="transmembrane region" description="Helical" evidence="7">
    <location>
        <begin position="688"/>
        <end position="709"/>
    </location>
</feature>
<dbReference type="PROSITE" id="PS50850">
    <property type="entry name" value="MFS"/>
    <property type="match status" value="1"/>
</dbReference>
<evidence type="ECO:0000259" key="8">
    <source>
        <dbReference type="PROSITE" id="PS50850"/>
    </source>
</evidence>
<comment type="similarity">
    <text evidence="2">Belongs to the major facilitator superfamily.</text>
</comment>
<evidence type="ECO:0000256" key="3">
    <source>
        <dbReference type="ARBA" id="ARBA00022448"/>
    </source>
</evidence>
<accession>G7Y408</accession>
<feature type="transmembrane region" description="Helical" evidence="7">
    <location>
        <begin position="1004"/>
        <end position="1026"/>
    </location>
</feature>
<dbReference type="Pfam" id="PF17175">
    <property type="entry name" value="MOLO1"/>
    <property type="match status" value="1"/>
</dbReference>
<evidence type="ECO:0000256" key="6">
    <source>
        <dbReference type="ARBA" id="ARBA00023136"/>
    </source>
</evidence>
<evidence type="ECO:0000256" key="1">
    <source>
        <dbReference type="ARBA" id="ARBA00004141"/>
    </source>
</evidence>
<evidence type="ECO:0000313" key="10">
    <source>
        <dbReference type="Proteomes" id="UP000008909"/>
    </source>
</evidence>
<dbReference type="InterPro" id="IPR033438">
    <property type="entry name" value="MOLO1"/>
</dbReference>
<dbReference type="SUPFAM" id="SSF103473">
    <property type="entry name" value="MFS general substrate transporter"/>
    <property type="match status" value="1"/>
</dbReference>
<evidence type="ECO:0000313" key="9">
    <source>
        <dbReference type="EMBL" id="GAA47694.1"/>
    </source>
</evidence>
<keyword evidence="3" id="KW-0813">Transport</keyword>
<dbReference type="PANTHER" id="PTHR23511:SF45">
    <property type="entry name" value="SVOP LIKE"/>
    <property type="match status" value="1"/>
</dbReference>
<feature type="transmembrane region" description="Helical" evidence="7">
    <location>
        <begin position="1070"/>
        <end position="1090"/>
    </location>
</feature>
<keyword evidence="6 7" id="KW-0472">Membrane</keyword>
<dbReference type="PANTHER" id="PTHR23511">
    <property type="entry name" value="SYNAPTIC VESICLE GLYCOPROTEIN 2"/>
    <property type="match status" value="1"/>
</dbReference>
<dbReference type="Pfam" id="PF00083">
    <property type="entry name" value="Sugar_tr"/>
    <property type="match status" value="2"/>
</dbReference>
<evidence type="ECO:0000256" key="2">
    <source>
        <dbReference type="ARBA" id="ARBA00008335"/>
    </source>
</evidence>
<feature type="transmembrane region" description="Helical" evidence="7">
    <location>
        <begin position="803"/>
        <end position="821"/>
    </location>
</feature>
<name>G7Y408_CLOSI</name>
<feature type="domain" description="Major facilitator superfamily (MFS) profile" evidence="8">
    <location>
        <begin position="649"/>
        <end position="1093"/>
    </location>
</feature>
<feature type="transmembrane region" description="Helical" evidence="7">
    <location>
        <begin position="775"/>
        <end position="797"/>
    </location>
</feature>
<feature type="transmembrane region" description="Helical" evidence="7">
    <location>
        <begin position="1038"/>
        <end position="1058"/>
    </location>
</feature>
<organism evidence="9 10">
    <name type="scientific">Clonorchis sinensis</name>
    <name type="common">Chinese liver fluke</name>
    <dbReference type="NCBI Taxonomy" id="79923"/>
    <lineage>
        <taxon>Eukaryota</taxon>
        <taxon>Metazoa</taxon>
        <taxon>Spiralia</taxon>
        <taxon>Lophotrochozoa</taxon>
        <taxon>Platyhelminthes</taxon>
        <taxon>Trematoda</taxon>
        <taxon>Digenea</taxon>
        <taxon>Opisthorchiida</taxon>
        <taxon>Opisthorchiata</taxon>
        <taxon>Opisthorchiidae</taxon>
        <taxon>Clonorchis</taxon>
    </lineage>
</organism>
<feature type="transmembrane region" description="Helical" evidence="7">
    <location>
        <begin position="980"/>
        <end position="998"/>
    </location>
</feature>
<evidence type="ECO:0000256" key="4">
    <source>
        <dbReference type="ARBA" id="ARBA00022692"/>
    </source>
</evidence>
<dbReference type="InterPro" id="IPR005828">
    <property type="entry name" value="MFS_sugar_transport-like"/>
</dbReference>
<dbReference type="EMBL" id="DF142849">
    <property type="protein sequence ID" value="GAA47694.1"/>
    <property type="molecule type" value="Genomic_DNA"/>
</dbReference>
<reference key="2">
    <citation type="submission" date="2011-10" db="EMBL/GenBank/DDBJ databases">
        <title>The genome and transcriptome sequence of Clonorchis sinensis provide insights into the carcinogenic liver fluke.</title>
        <authorList>
            <person name="Wang X."/>
            <person name="Huang Y."/>
            <person name="Chen W."/>
            <person name="Liu H."/>
            <person name="Guo L."/>
            <person name="Chen Y."/>
            <person name="Luo F."/>
            <person name="Zhou W."/>
            <person name="Sun J."/>
            <person name="Mao Q."/>
            <person name="Liang P."/>
            <person name="Zhou C."/>
            <person name="Tian Y."/>
            <person name="Men J."/>
            <person name="Lv X."/>
            <person name="Huang L."/>
            <person name="Zhou J."/>
            <person name="Hu Y."/>
            <person name="Li R."/>
            <person name="Zhang F."/>
            <person name="Lei H."/>
            <person name="Li X."/>
            <person name="Hu X."/>
            <person name="Liang C."/>
            <person name="Xu J."/>
            <person name="Wu Z."/>
            <person name="Yu X."/>
        </authorList>
    </citation>
    <scope>NUCLEOTIDE SEQUENCE</scope>
    <source>
        <strain>Henan</strain>
    </source>
</reference>
<keyword evidence="4 7" id="KW-0812">Transmembrane</keyword>
<comment type="subcellular location">
    <subcellularLocation>
        <location evidence="1">Membrane</location>
        <topology evidence="1">Multi-pass membrane protein</topology>
    </subcellularLocation>
</comment>
<feature type="transmembrane region" description="Helical" evidence="7">
    <location>
        <begin position="952"/>
        <end position="973"/>
    </location>
</feature>
<dbReference type="AlphaFoldDB" id="G7Y408"/>
<keyword evidence="10" id="KW-1185">Reference proteome</keyword>
<dbReference type="Gene3D" id="1.20.1250.20">
    <property type="entry name" value="MFS general substrate transporter like domains"/>
    <property type="match status" value="1"/>
</dbReference>
<sequence>MLKEFRNLRSRDESMCSPHSPHPVIALALVNKLKVGNENPDRLLSYASIFTYYLFNEWNLPSTCHTGSDKVIIFYSKDDGVIYTFAGNLLERKLPSQRIIDFAVESRIHFSNGIAAGLGFLIQRYRFRLRTPGDAAGYAGVNVVLSDRAEASLHDWIFLDSGLCAVRLATSVRESRENEVHRNLFITSAYAPNDCSSGSAKDNFGDGLRVLLQRANIRNVVVVGSGCSGCSPFFAQRYADFLIDVPKVAVSKFAVIFGPKHLVYNILMFSHLFKFVKFYGCLDRFSCFPYESELGHLKHYIHVPKPPAFQLHRRLAELVELDAFEGGIFLGDVGLPLRPSATCGCHRCPNPTVSTIGNISVSDAPPVPDEALITCVTEFEEDLLYAPETAYEAGCFSTHEQALTEPLLPLSSMDELRRCEEHPREQLWSALCTAGVRKTRTPRLAIEKLVDPEVKRNYQNQLVECLPDGTVSDINGHWEKISKALLKVGTSVCGTTQPTSFKHWISDRTVSLLETRRQIPPGHHHNSTRRIIRRQVKLSVRADREAWWTRKAQEMEDAKNAGNVRRLFHLIRSTGPRKPLVSETIRDQNGSLICNKAERLPRWAHFIHLDDAKKRQSALNGKSFDDTDSEGKTYTVEDAVEAAGFGRFQLLLCVICGVLMAADAMEMLLLSILGPALRCSWLLSSEEIAAITTVVFAGFLIGSPIWGFVSDRFGRWPTFFTVLTLISYYGFLTAVSPTYVWVLILRFTVGFAIGGCSSSFALLSEFLPVKYRAKVLLGFQIFWAIGSTFEVGIAYLILPRFGWRWLVFASALPLALFLGLMKLLPESPRYLVTAGYTVEAEKVIARLFRTNRATPIEGKLTSTPVSAKSLGSVKQLFGKRYLITTLMLPMIWFGAAFGYYGVVLLSAEIFRFRHSCFGAPSTPPEVLNATLPNDDTPPVDTSCCRDMNDDDFVAMLVSSVGEFINVPLMVLVIDCFGRKITMGVWNGLTGLMFFLLYVCMSKEAMTGVLFVVRAFSAGLLSLAYLYTTEVYPTSCRAIAVGSFSSISRVGAIVTPYVAQVMMPEVSQIGALSLYAAVGVLSSILAFSLPIETAGRELPGLLSFVKRRMLLPSLRAKNCSIYIPFDASAQVQSGYHITPGCT</sequence>
<feature type="transmembrane region" description="Helical" evidence="7">
    <location>
        <begin position="716"/>
        <end position="735"/>
    </location>
</feature>
<dbReference type="InterPro" id="IPR036259">
    <property type="entry name" value="MFS_trans_sf"/>
</dbReference>
<dbReference type="GO" id="GO:0022857">
    <property type="term" value="F:transmembrane transporter activity"/>
    <property type="evidence" value="ECO:0007669"/>
    <property type="project" value="InterPro"/>
</dbReference>
<evidence type="ECO:0000256" key="5">
    <source>
        <dbReference type="ARBA" id="ARBA00022989"/>
    </source>
</evidence>
<gene>
    <name evidence="9" type="ORF">CLF_100686</name>
</gene>
<proteinExistence type="inferred from homology"/>
<keyword evidence="5 7" id="KW-1133">Transmembrane helix</keyword>
<evidence type="ECO:0000256" key="7">
    <source>
        <dbReference type="SAM" id="Phobius"/>
    </source>
</evidence>
<dbReference type="Proteomes" id="UP000008909">
    <property type="component" value="Unassembled WGS sequence"/>
</dbReference>